<comment type="caution">
    <text evidence="3">The sequence shown here is derived from an EMBL/GenBank/DDBJ whole genome shotgun (WGS) entry which is preliminary data.</text>
</comment>
<protein>
    <submittedName>
        <fullName evidence="3">NADPH-dependent F420 reductase</fullName>
    </submittedName>
</protein>
<accession>A0ABW2NX81</accession>
<name>A0ABW2NX81_9ACTN</name>
<dbReference type="Proteomes" id="UP001596496">
    <property type="component" value="Unassembled WGS sequence"/>
</dbReference>
<dbReference type="SUPFAM" id="SSF51735">
    <property type="entry name" value="NAD(P)-binding Rossmann-fold domains"/>
    <property type="match status" value="1"/>
</dbReference>
<dbReference type="InterPro" id="IPR036291">
    <property type="entry name" value="NAD(P)-bd_dom_sf"/>
</dbReference>
<keyword evidence="1" id="KW-0560">Oxidoreductase</keyword>
<dbReference type="PANTHER" id="PTHR14239">
    <property type="entry name" value="DUDULIN-RELATED"/>
    <property type="match status" value="1"/>
</dbReference>
<feature type="domain" description="Pyrroline-5-carboxylate reductase catalytic N-terminal" evidence="2">
    <location>
        <begin position="2"/>
        <end position="95"/>
    </location>
</feature>
<dbReference type="InterPro" id="IPR028939">
    <property type="entry name" value="P5C_Rdtase_cat_N"/>
</dbReference>
<evidence type="ECO:0000256" key="1">
    <source>
        <dbReference type="ARBA" id="ARBA00023002"/>
    </source>
</evidence>
<proteinExistence type="predicted"/>
<evidence type="ECO:0000313" key="3">
    <source>
        <dbReference type="EMBL" id="MFC7381439.1"/>
    </source>
</evidence>
<sequence length="224" mass="22794">MRIGILGTGSLAEGLGTGWVEAGHEVVIGGRSPAKARRLADRLGRGARAVTPREAVTGCDAVLLAVSWDGVEEMLRSVRAPDGSLEGVPLIDPTNAVEHGVGVLLTGNGESAARRISALAPGARVVKAFHLFPAGQWAGAPDQDASPVTVAMCGDDPAALRVVGELVRHVGGTPAVLGSLERARQLEEAAGFVIGLAFAGVDPRSAVPRVPAPATAEDRATTSP</sequence>
<dbReference type="EMBL" id="JBHTCG010000002">
    <property type="protein sequence ID" value="MFC7381439.1"/>
    <property type="molecule type" value="Genomic_DNA"/>
</dbReference>
<dbReference type="InterPro" id="IPR051267">
    <property type="entry name" value="STEAP_metalloreductase"/>
</dbReference>
<evidence type="ECO:0000259" key="2">
    <source>
        <dbReference type="Pfam" id="PF03807"/>
    </source>
</evidence>
<evidence type="ECO:0000313" key="4">
    <source>
        <dbReference type="Proteomes" id="UP001596496"/>
    </source>
</evidence>
<reference evidence="4" key="1">
    <citation type="journal article" date="2019" name="Int. J. Syst. Evol. Microbiol.">
        <title>The Global Catalogue of Microorganisms (GCM) 10K type strain sequencing project: providing services to taxonomists for standard genome sequencing and annotation.</title>
        <authorList>
            <consortium name="The Broad Institute Genomics Platform"/>
            <consortium name="The Broad Institute Genome Sequencing Center for Infectious Disease"/>
            <person name="Wu L."/>
            <person name="Ma J."/>
        </authorList>
    </citation>
    <scope>NUCLEOTIDE SEQUENCE [LARGE SCALE GENOMIC DNA]</scope>
    <source>
        <strain evidence="4">CECT 7649</strain>
    </source>
</reference>
<dbReference type="Gene3D" id="3.40.50.720">
    <property type="entry name" value="NAD(P)-binding Rossmann-like Domain"/>
    <property type="match status" value="1"/>
</dbReference>
<gene>
    <name evidence="3" type="ORF">ACFQSB_04410</name>
</gene>
<dbReference type="Pfam" id="PF03807">
    <property type="entry name" value="F420_oxidored"/>
    <property type="match status" value="1"/>
</dbReference>
<keyword evidence="4" id="KW-1185">Reference proteome</keyword>
<dbReference type="RefSeq" id="WP_380824358.1">
    <property type="nucleotide sequence ID" value="NZ_JBHTCG010000002.1"/>
</dbReference>
<organism evidence="3 4">
    <name type="scientific">Sphaerisporangium rhizosphaerae</name>
    <dbReference type="NCBI Taxonomy" id="2269375"/>
    <lineage>
        <taxon>Bacteria</taxon>
        <taxon>Bacillati</taxon>
        <taxon>Actinomycetota</taxon>
        <taxon>Actinomycetes</taxon>
        <taxon>Streptosporangiales</taxon>
        <taxon>Streptosporangiaceae</taxon>
        <taxon>Sphaerisporangium</taxon>
    </lineage>
</organism>